<evidence type="ECO:0008006" key="4">
    <source>
        <dbReference type="Google" id="ProtNLM"/>
    </source>
</evidence>
<gene>
    <name evidence="2" type="ORF">GH714_022062</name>
</gene>
<feature type="transmembrane region" description="Helical" evidence="1">
    <location>
        <begin position="44"/>
        <end position="69"/>
    </location>
</feature>
<evidence type="ECO:0000313" key="2">
    <source>
        <dbReference type="EMBL" id="KAF2308859.1"/>
    </source>
</evidence>
<sequence>MIIKGLFRRYQRWNPVHPTFGTFWGMGLGIGCGVGWGPGFGPEVIGYVGAGCGVGFSVGITLAGFGIGLPANYVFEVPYNAIVATSRCALMFARSSGLLSGKDVAGDEWNNFAPHISVFQRETSRRFFGFNKNVFLDKGIDLFDMQSKFSVHARSFSKDLGTFCSLLPPRKGQLAKLQFRTGFWLNLRARKVGIYVATRVGEVRWLGITNKQENSLLIVN</sequence>
<keyword evidence="1" id="KW-1133">Transmembrane helix</keyword>
<protein>
    <recommendedName>
        <fullName evidence="4">Cadmium-induced protein AS8</fullName>
    </recommendedName>
</protein>
<reference evidence="2 3" key="1">
    <citation type="journal article" date="2020" name="Mol. Plant">
        <title>The Chromosome-Based Rubber Tree Genome Provides New Insights into Spurge Genome Evolution and Rubber Biosynthesis.</title>
        <authorList>
            <person name="Liu J."/>
            <person name="Shi C."/>
            <person name="Shi C.C."/>
            <person name="Li W."/>
            <person name="Zhang Q.J."/>
            <person name="Zhang Y."/>
            <person name="Li K."/>
            <person name="Lu H.F."/>
            <person name="Shi C."/>
            <person name="Zhu S.T."/>
            <person name="Xiao Z.Y."/>
            <person name="Nan H."/>
            <person name="Yue Y."/>
            <person name="Zhu X.G."/>
            <person name="Wu Y."/>
            <person name="Hong X.N."/>
            <person name="Fan G.Y."/>
            <person name="Tong Y."/>
            <person name="Zhang D."/>
            <person name="Mao C.L."/>
            <person name="Liu Y.L."/>
            <person name="Hao S.J."/>
            <person name="Liu W.Q."/>
            <person name="Lv M.Q."/>
            <person name="Zhang H.B."/>
            <person name="Liu Y."/>
            <person name="Hu-Tang G.R."/>
            <person name="Wang J.P."/>
            <person name="Wang J.H."/>
            <person name="Sun Y.H."/>
            <person name="Ni S.B."/>
            <person name="Chen W.B."/>
            <person name="Zhang X.C."/>
            <person name="Jiao Y.N."/>
            <person name="Eichler E.E."/>
            <person name="Li G.H."/>
            <person name="Liu X."/>
            <person name="Gao L.Z."/>
        </authorList>
    </citation>
    <scope>NUCLEOTIDE SEQUENCE [LARGE SCALE GENOMIC DNA]</scope>
    <source>
        <strain evidence="3">cv. GT1</strain>
        <tissue evidence="2">Leaf</tissue>
    </source>
</reference>
<name>A0A6A6MA64_HEVBR</name>
<feature type="transmembrane region" description="Helical" evidence="1">
    <location>
        <begin position="20"/>
        <end position="38"/>
    </location>
</feature>
<dbReference type="InterPro" id="IPR037735">
    <property type="entry name" value="AS8-like"/>
</dbReference>
<proteinExistence type="predicted"/>
<dbReference type="EMBL" id="JAAGAX010000007">
    <property type="protein sequence ID" value="KAF2308859.1"/>
    <property type="molecule type" value="Genomic_DNA"/>
</dbReference>
<evidence type="ECO:0000256" key="1">
    <source>
        <dbReference type="SAM" id="Phobius"/>
    </source>
</evidence>
<keyword evidence="1" id="KW-0812">Transmembrane</keyword>
<keyword evidence="1" id="KW-0472">Membrane</keyword>
<dbReference type="PANTHER" id="PTHR36778:SF1">
    <property type="entry name" value="CADMIUM-INDUCED PROTEIN AS8"/>
    <property type="match status" value="1"/>
</dbReference>
<accession>A0A6A6MA64</accession>
<dbReference type="PANTHER" id="PTHR36778">
    <property type="entry name" value="CADMIUM-INDUCED PROTEIN AS8"/>
    <property type="match status" value="1"/>
</dbReference>
<dbReference type="AlphaFoldDB" id="A0A6A6MA64"/>
<organism evidence="2 3">
    <name type="scientific">Hevea brasiliensis</name>
    <name type="common">Para rubber tree</name>
    <name type="synonym">Siphonia brasiliensis</name>
    <dbReference type="NCBI Taxonomy" id="3981"/>
    <lineage>
        <taxon>Eukaryota</taxon>
        <taxon>Viridiplantae</taxon>
        <taxon>Streptophyta</taxon>
        <taxon>Embryophyta</taxon>
        <taxon>Tracheophyta</taxon>
        <taxon>Spermatophyta</taxon>
        <taxon>Magnoliopsida</taxon>
        <taxon>eudicotyledons</taxon>
        <taxon>Gunneridae</taxon>
        <taxon>Pentapetalae</taxon>
        <taxon>rosids</taxon>
        <taxon>fabids</taxon>
        <taxon>Malpighiales</taxon>
        <taxon>Euphorbiaceae</taxon>
        <taxon>Crotonoideae</taxon>
        <taxon>Micrandreae</taxon>
        <taxon>Hevea</taxon>
    </lineage>
</organism>
<comment type="caution">
    <text evidence="2">The sequence shown here is derived from an EMBL/GenBank/DDBJ whole genome shotgun (WGS) entry which is preliminary data.</text>
</comment>
<dbReference type="Proteomes" id="UP000467840">
    <property type="component" value="Chromosome 17"/>
</dbReference>
<dbReference type="PROSITE" id="PS51257">
    <property type="entry name" value="PROKAR_LIPOPROTEIN"/>
    <property type="match status" value="1"/>
</dbReference>
<keyword evidence="3" id="KW-1185">Reference proteome</keyword>
<evidence type="ECO:0000313" key="3">
    <source>
        <dbReference type="Proteomes" id="UP000467840"/>
    </source>
</evidence>